<evidence type="ECO:0000313" key="3">
    <source>
        <dbReference type="Proteomes" id="UP000317638"/>
    </source>
</evidence>
<feature type="transmembrane region" description="Helical" evidence="1">
    <location>
        <begin position="46"/>
        <end position="73"/>
    </location>
</feature>
<keyword evidence="3" id="KW-1185">Reference proteome</keyword>
<keyword evidence="1" id="KW-0472">Membrane</keyword>
<reference evidence="2 3" key="1">
    <citation type="submission" date="2019-07" db="EMBL/GenBank/DDBJ databases">
        <authorList>
            <person name="Zhou L.-Y."/>
        </authorList>
    </citation>
    <scope>NUCLEOTIDE SEQUENCE [LARGE SCALE GENOMIC DNA]</scope>
    <source>
        <strain evidence="2 3">YIM 101269</strain>
    </source>
</reference>
<organism evidence="2 3">
    <name type="scientific">Tessaracoccus rhinocerotis</name>
    <dbReference type="NCBI Taxonomy" id="1689449"/>
    <lineage>
        <taxon>Bacteria</taxon>
        <taxon>Bacillati</taxon>
        <taxon>Actinomycetota</taxon>
        <taxon>Actinomycetes</taxon>
        <taxon>Propionibacteriales</taxon>
        <taxon>Propionibacteriaceae</taxon>
        <taxon>Tessaracoccus</taxon>
    </lineage>
</organism>
<keyword evidence="1" id="KW-0812">Transmembrane</keyword>
<dbReference type="AlphaFoldDB" id="A0A553K106"/>
<dbReference type="EMBL" id="VKKG01000003">
    <property type="protein sequence ID" value="TRY18381.1"/>
    <property type="molecule type" value="Genomic_DNA"/>
</dbReference>
<feature type="transmembrane region" description="Helical" evidence="1">
    <location>
        <begin position="21"/>
        <end position="40"/>
    </location>
</feature>
<protein>
    <submittedName>
        <fullName evidence="2">Uncharacterized protein</fullName>
    </submittedName>
</protein>
<feature type="transmembrane region" description="Helical" evidence="1">
    <location>
        <begin position="85"/>
        <end position="104"/>
    </location>
</feature>
<gene>
    <name evidence="2" type="ORF">FOJ82_09120</name>
</gene>
<evidence type="ECO:0000313" key="2">
    <source>
        <dbReference type="EMBL" id="TRY18381.1"/>
    </source>
</evidence>
<keyword evidence="1" id="KW-1133">Transmembrane helix</keyword>
<name>A0A553K106_9ACTN</name>
<accession>A0A553K106</accession>
<dbReference type="OrthoDB" id="4408835at2"/>
<sequence length="111" mass="12288">MRRLLRISGTGKQVVGDAHRAFRTSLVVSAVRCLVTYLVVPIAVPLISFAGVFAAPIGIVLCVVAVVNGIHSVRRFWSADHKMKWLYTWFMAFVFLVLAVALYADINRLIG</sequence>
<comment type="caution">
    <text evidence="2">The sequence shown here is derived from an EMBL/GenBank/DDBJ whole genome shotgun (WGS) entry which is preliminary data.</text>
</comment>
<dbReference type="Proteomes" id="UP000317638">
    <property type="component" value="Unassembled WGS sequence"/>
</dbReference>
<proteinExistence type="predicted"/>
<evidence type="ECO:0000256" key="1">
    <source>
        <dbReference type="SAM" id="Phobius"/>
    </source>
</evidence>